<name>B3EIP7_CHLL2</name>
<reference evidence="1 2" key="1">
    <citation type="submission" date="2008-05" db="EMBL/GenBank/DDBJ databases">
        <title>Complete sequence of Chlorobium limicola DSM 245.</title>
        <authorList>
            <consortium name="US DOE Joint Genome Institute"/>
            <person name="Lucas S."/>
            <person name="Copeland A."/>
            <person name="Lapidus A."/>
            <person name="Glavina del Rio T."/>
            <person name="Dalin E."/>
            <person name="Tice H."/>
            <person name="Bruce D."/>
            <person name="Goodwin L."/>
            <person name="Pitluck S."/>
            <person name="Schmutz J."/>
            <person name="Larimer F."/>
            <person name="Land M."/>
            <person name="Hauser L."/>
            <person name="Kyrpides N."/>
            <person name="Ovchinnikova G."/>
            <person name="Zhao F."/>
            <person name="Li T."/>
            <person name="Liu Z."/>
            <person name="Overmann J."/>
            <person name="Bryant D.A."/>
            <person name="Richardson P."/>
        </authorList>
    </citation>
    <scope>NUCLEOTIDE SEQUENCE [LARGE SCALE GENOMIC DNA]</scope>
    <source>
        <strain evidence="2">DSM 245 / NBRC 103803 / 6330</strain>
    </source>
</reference>
<organism evidence="1 2">
    <name type="scientific">Chlorobium limicola (strain DSM 245 / NBRC 103803 / 6330)</name>
    <dbReference type="NCBI Taxonomy" id="290315"/>
    <lineage>
        <taxon>Bacteria</taxon>
        <taxon>Pseudomonadati</taxon>
        <taxon>Chlorobiota</taxon>
        <taxon>Chlorobiia</taxon>
        <taxon>Chlorobiales</taxon>
        <taxon>Chlorobiaceae</taxon>
        <taxon>Chlorobium/Pelodictyon group</taxon>
        <taxon>Chlorobium</taxon>
    </lineage>
</organism>
<dbReference type="KEGG" id="cli:Clim_0909"/>
<dbReference type="HOGENOM" id="CLU_3133772_0_0_10"/>
<proteinExistence type="predicted"/>
<protein>
    <submittedName>
        <fullName evidence="1">Uncharacterized protein</fullName>
    </submittedName>
</protein>
<accession>B3EIP7</accession>
<dbReference type="EMBL" id="CP001097">
    <property type="protein sequence ID" value="ACD89988.1"/>
    <property type="molecule type" value="Genomic_DNA"/>
</dbReference>
<dbReference type="STRING" id="290315.Clim_0909"/>
<gene>
    <name evidence="1" type="ordered locus">Clim_0909</name>
</gene>
<dbReference type="Proteomes" id="UP000008841">
    <property type="component" value="Chromosome"/>
</dbReference>
<evidence type="ECO:0000313" key="1">
    <source>
        <dbReference type="EMBL" id="ACD89988.1"/>
    </source>
</evidence>
<sequence length="49" mass="5771">MNRREPRTVSADLDLSDEEQAERNVRAMNLHMIVLLEDLNTDRAIDQIY</sequence>
<dbReference type="AlphaFoldDB" id="B3EIP7"/>
<evidence type="ECO:0000313" key="2">
    <source>
        <dbReference type="Proteomes" id="UP000008841"/>
    </source>
</evidence>